<comment type="caution">
    <text evidence="4">The sequence shown here is derived from an EMBL/GenBank/DDBJ whole genome shotgun (WGS) entry which is preliminary data.</text>
</comment>
<dbReference type="AlphaFoldDB" id="A0A811RZ81"/>
<dbReference type="Gene3D" id="3.40.50.1110">
    <property type="entry name" value="SGNH hydrolase"/>
    <property type="match status" value="1"/>
</dbReference>
<dbReference type="GO" id="GO:0016788">
    <property type="term" value="F:hydrolase activity, acting on ester bonds"/>
    <property type="evidence" value="ECO:0007669"/>
    <property type="project" value="InterPro"/>
</dbReference>
<dbReference type="EMBL" id="CAJGYO010000018">
    <property type="protein sequence ID" value="CAD6335335.1"/>
    <property type="molecule type" value="Genomic_DNA"/>
</dbReference>
<keyword evidence="3" id="KW-0442">Lipid degradation</keyword>
<evidence type="ECO:0000313" key="4">
    <source>
        <dbReference type="EMBL" id="CAD6335335.1"/>
    </source>
</evidence>
<dbReference type="Proteomes" id="UP000604825">
    <property type="component" value="Unassembled WGS sequence"/>
</dbReference>
<evidence type="ECO:0000256" key="3">
    <source>
        <dbReference type="ARBA" id="ARBA00022963"/>
    </source>
</evidence>
<dbReference type="InterPro" id="IPR001087">
    <property type="entry name" value="GDSL"/>
</dbReference>
<keyword evidence="3" id="KW-0443">Lipid metabolism</keyword>
<reference evidence="4" key="1">
    <citation type="submission" date="2020-10" db="EMBL/GenBank/DDBJ databases">
        <authorList>
            <person name="Han B."/>
            <person name="Lu T."/>
            <person name="Zhao Q."/>
            <person name="Huang X."/>
            <person name="Zhao Y."/>
        </authorList>
    </citation>
    <scope>NUCLEOTIDE SEQUENCE</scope>
</reference>
<dbReference type="PANTHER" id="PTHR45648">
    <property type="entry name" value="GDSL LIPASE/ACYLHYDROLASE FAMILY PROTEIN (AFU_ORTHOLOGUE AFUA_4G14700)"/>
    <property type="match status" value="1"/>
</dbReference>
<evidence type="ECO:0000256" key="2">
    <source>
        <dbReference type="ARBA" id="ARBA00022801"/>
    </source>
</evidence>
<dbReference type="InterPro" id="IPR051058">
    <property type="entry name" value="GDSL_Est/Lipase"/>
</dbReference>
<keyword evidence="2" id="KW-0378">Hydrolase</keyword>
<dbReference type="Pfam" id="PF00657">
    <property type="entry name" value="Lipase_GDSL"/>
    <property type="match status" value="1"/>
</dbReference>
<accession>A0A811RZ81</accession>
<dbReference type="OrthoDB" id="660417at2759"/>
<dbReference type="GO" id="GO:0016042">
    <property type="term" value="P:lipid catabolic process"/>
    <property type="evidence" value="ECO:0007669"/>
    <property type="project" value="UniProtKB-KW"/>
</dbReference>
<protein>
    <recommendedName>
        <fullName evidence="6">GDSL esterase/lipase</fullName>
    </recommendedName>
</protein>
<comment type="similarity">
    <text evidence="1">Belongs to the 'GDSL' lipolytic enzyme family.</text>
</comment>
<keyword evidence="5" id="KW-1185">Reference proteome</keyword>
<evidence type="ECO:0008006" key="6">
    <source>
        <dbReference type="Google" id="ProtNLM"/>
    </source>
</evidence>
<dbReference type="PANTHER" id="PTHR45648:SF46">
    <property type="entry name" value="OS06G0725100 PROTEIN"/>
    <property type="match status" value="1"/>
</dbReference>
<dbReference type="InterPro" id="IPR036514">
    <property type="entry name" value="SGNH_hydro_sf"/>
</dbReference>
<evidence type="ECO:0000256" key="1">
    <source>
        <dbReference type="ARBA" id="ARBA00008668"/>
    </source>
</evidence>
<proteinExistence type="inferred from homology"/>
<name>A0A811RZ81_9POAL</name>
<evidence type="ECO:0000313" key="5">
    <source>
        <dbReference type="Proteomes" id="UP000604825"/>
    </source>
</evidence>
<sequence>MPYYGVDFPDGARPTGRFSNGYNVADLVAKAMGFKRSPPAYLSLSRRSGRRHRLVARGIGRVNYASGGAGILDSTFAGKNIPLSKQVRNFDATKAQMVLKLGATTAKHLLSKSLFLIAIGTNDMAAFATSLANNGQMQSHAVVAAFYSDLISNYSATITFTYEHQFAMKISGNHLTAMNRAGSAPARKFAVINVGRIGCAPIERLQSPTGACDDGADALAAGFDDALRSLLASLGSGDDHRLDGLTYSLGDLACCGGGRLGAQSVSGQPNSTLCGDRRYHLFWDYGHPTQRGAEVIASAFYDGPEQFTTPVNFEQLVRA</sequence>
<gene>
    <name evidence="4" type="ORF">NCGR_LOCUS59433</name>
</gene>
<organism evidence="4 5">
    <name type="scientific">Miscanthus lutarioriparius</name>
    <dbReference type="NCBI Taxonomy" id="422564"/>
    <lineage>
        <taxon>Eukaryota</taxon>
        <taxon>Viridiplantae</taxon>
        <taxon>Streptophyta</taxon>
        <taxon>Embryophyta</taxon>
        <taxon>Tracheophyta</taxon>
        <taxon>Spermatophyta</taxon>
        <taxon>Magnoliopsida</taxon>
        <taxon>Liliopsida</taxon>
        <taxon>Poales</taxon>
        <taxon>Poaceae</taxon>
        <taxon>PACMAD clade</taxon>
        <taxon>Panicoideae</taxon>
        <taxon>Andropogonodae</taxon>
        <taxon>Andropogoneae</taxon>
        <taxon>Saccharinae</taxon>
        <taxon>Miscanthus</taxon>
    </lineage>
</organism>